<dbReference type="Gene3D" id="3.40.1500.10">
    <property type="entry name" value="Coproporphyrinogen III oxidase, aerobic"/>
    <property type="match status" value="1"/>
</dbReference>
<dbReference type="UniPathway" id="UPA00251">
    <property type="reaction ID" value="UER00322"/>
</dbReference>
<sequence>MIRFILPKKHFAHTLPKLRAATLRSSRYSQSSKPNRGFLEIQGINPGVVMSFSFAAATIIASASYYFFMDKPDPALIEYNKKLVQIDMGERRLTELDMNFPSFDEESTEPIKGRMEKFVLALQKSLVKNLEILDNTKPFFWDRWEREDSKGYGISCILQDSKIFEKAGVNVSIMQGPLSKQQLESMKSRKQSNTIKDNVDYDFWVAGISTVIHPVNPMAPTVHFNYRYFELTERDDPEQKVVTSWFGGGADLTPSYLFEEDCAHFHQTLKDSCDKHDQSFYPKFKKNCDEYFFIPHRNETRGIGGIFFDDLNDRPKKDLFHFIFDMGFSFHTAYLPLIAKRMNMSYTKENKEWQQIRRGRYVEFNLVNDRGTKFGLHTKGGRTESILMSLPLTARWEYKHSIPLNSSEQKLLDVLKTSREWA</sequence>
<keyword evidence="9" id="KW-1185">Reference proteome</keyword>
<dbReference type="GO" id="GO:0005737">
    <property type="term" value="C:cytoplasm"/>
    <property type="evidence" value="ECO:0007669"/>
    <property type="project" value="TreeGrafter"/>
</dbReference>
<evidence type="ECO:0000256" key="2">
    <source>
        <dbReference type="ARBA" id="ARBA00010644"/>
    </source>
</evidence>
<keyword evidence="7" id="KW-1133">Transmembrane helix</keyword>
<dbReference type="STRING" id="133385.A0A2T9YLA8"/>
<organism evidence="8 9">
    <name type="scientific">Smittium simulii</name>
    <dbReference type="NCBI Taxonomy" id="133385"/>
    <lineage>
        <taxon>Eukaryota</taxon>
        <taxon>Fungi</taxon>
        <taxon>Fungi incertae sedis</taxon>
        <taxon>Zoopagomycota</taxon>
        <taxon>Kickxellomycotina</taxon>
        <taxon>Harpellomycetes</taxon>
        <taxon>Harpellales</taxon>
        <taxon>Legeriomycetaceae</taxon>
        <taxon>Smittium</taxon>
    </lineage>
</organism>
<dbReference type="EMBL" id="MBFR01000138">
    <property type="protein sequence ID" value="PVU93115.1"/>
    <property type="molecule type" value="Genomic_DNA"/>
</dbReference>
<evidence type="ECO:0000256" key="4">
    <source>
        <dbReference type="ARBA" id="ARBA00012869"/>
    </source>
</evidence>
<keyword evidence="5" id="KW-0560">Oxidoreductase</keyword>
<dbReference type="PANTHER" id="PTHR10755">
    <property type="entry name" value="COPROPORPHYRINOGEN III OXIDASE, MITOCHONDRIAL"/>
    <property type="match status" value="1"/>
</dbReference>
<dbReference type="NCBIfam" id="NF003727">
    <property type="entry name" value="PRK05330.1"/>
    <property type="match status" value="1"/>
</dbReference>
<dbReference type="PANTHER" id="PTHR10755:SF0">
    <property type="entry name" value="OXYGEN-DEPENDENT COPROPORPHYRINOGEN-III OXIDASE, MITOCHONDRIAL"/>
    <property type="match status" value="1"/>
</dbReference>
<accession>A0A2T9YLA8</accession>
<evidence type="ECO:0000313" key="9">
    <source>
        <dbReference type="Proteomes" id="UP000245383"/>
    </source>
</evidence>
<dbReference type="Pfam" id="PF01218">
    <property type="entry name" value="Coprogen_oxidas"/>
    <property type="match status" value="1"/>
</dbReference>
<gene>
    <name evidence="8" type="ORF">BB561_003454</name>
</gene>
<evidence type="ECO:0000256" key="5">
    <source>
        <dbReference type="ARBA" id="ARBA00023002"/>
    </source>
</evidence>
<comment type="subunit">
    <text evidence="3">Homodimer.</text>
</comment>
<keyword evidence="7" id="KW-0812">Transmembrane</keyword>
<keyword evidence="7" id="KW-0472">Membrane</keyword>
<comment type="caution">
    <text evidence="8">The sequence shown here is derived from an EMBL/GenBank/DDBJ whole genome shotgun (WGS) entry which is preliminary data.</text>
</comment>
<dbReference type="GO" id="GO:0004109">
    <property type="term" value="F:coproporphyrinogen oxidase activity"/>
    <property type="evidence" value="ECO:0007669"/>
    <property type="project" value="UniProtKB-EC"/>
</dbReference>
<dbReference type="InterPro" id="IPR036406">
    <property type="entry name" value="Coprogen_oxidase_aer_sf"/>
</dbReference>
<dbReference type="PRINTS" id="PR00073">
    <property type="entry name" value="COPRGNOXDASE"/>
</dbReference>
<comment type="pathway">
    <text evidence="1">Porphyrin-containing compound metabolism; protoporphyrin-IX biosynthesis; protoporphyrinogen-IX from coproporphyrinogen-III (O2 route): step 1/1.</text>
</comment>
<evidence type="ECO:0000313" key="8">
    <source>
        <dbReference type="EMBL" id="PVU93115.1"/>
    </source>
</evidence>
<comment type="similarity">
    <text evidence="2">Belongs to the aerobic coproporphyrinogen-III oxidase family.</text>
</comment>
<evidence type="ECO:0000256" key="7">
    <source>
        <dbReference type="SAM" id="Phobius"/>
    </source>
</evidence>
<dbReference type="GO" id="GO:0006782">
    <property type="term" value="P:protoporphyrinogen IX biosynthetic process"/>
    <property type="evidence" value="ECO:0007669"/>
    <property type="project" value="UniProtKB-UniPathway"/>
</dbReference>
<evidence type="ECO:0000256" key="6">
    <source>
        <dbReference type="ARBA" id="ARBA00023244"/>
    </source>
</evidence>
<evidence type="ECO:0000256" key="3">
    <source>
        <dbReference type="ARBA" id="ARBA00011738"/>
    </source>
</evidence>
<keyword evidence="6" id="KW-0627">Porphyrin biosynthesis</keyword>
<evidence type="ECO:0000256" key="1">
    <source>
        <dbReference type="ARBA" id="ARBA00005168"/>
    </source>
</evidence>
<proteinExistence type="inferred from homology"/>
<dbReference type="InterPro" id="IPR001260">
    <property type="entry name" value="Coprogen_oxidase_aer"/>
</dbReference>
<reference evidence="8 9" key="1">
    <citation type="journal article" date="2018" name="MBio">
        <title>Comparative Genomics Reveals the Core Gene Toolbox for the Fungus-Insect Symbiosis.</title>
        <authorList>
            <person name="Wang Y."/>
            <person name="Stata M."/>
            <person name="Wang W."/>
            <person name="Stajich J.E."/>
            <person name="White M.M."/>
            <person name="Moncalvo J.M."/>
        </authorList>
    </citation>
    <scope>NUCLEOTIDE SEQUENCE [LARGE SCALE GENOMIC DNA]</scope>
    <source>
        <strain evidence="8 9">SWE-8-4</strain>
    </source>
</reference>
<dbReference type="Proteomes" id="UP000245383">
    <property type="component" value="Unassembled WGS sequence"/>
</dbReference>
<dbReference type="EC" id="1.3.3.3" evidence="4"/>
<feature type="transmembrane region" description="Helical" evidence="7">
    <location>
        <begin position="48"/>
        <end position="68"/>
    </location>
</feature>
<dbReference type="SUPFAM" id="SSF102886">
    <property type="entry name" value="Coproporphyrinogen III oxidase"/>
    <property type="match status" value="1"/>
</dbReference>
<dbReference type="OrthoDB" id="15318at2759"/>
<protein>
    <recommendedName>
        <fullName evidence="4">coproporphyrinogen oxidase</fullName>
        <ecNumber evidence="4">1.3.3.3</ecNumber>
    </recommendedName>
</protein>
<dbReference type="AlphaFoldDB" id="A0A2T9YLA8"/>
<name>A0A2T9YLA8_9FUNG</name>